<keyword evidence="3 10" id="KW-0812">Transmembrane</keyword>
<dbReference type="EMBL" id="CP065989">
    <property type="protein sequence ID" value="QQB13434.1"/>
    <property type="molecule type" value="Genomic_DNA"/>
</dbReference>
<evidence type="ECO:0000256" key="5">
    <source>
        <dbReference type="ARBA" id="ARBA00022989"/>
    </source>
</evidence>
<dbReference type="InterPro" id="IPR041714">
    <property type="entry name" value="VKOR_Actinobacteria"/>
</dbReference>
<evidence type="ECO:0000259" key="11">
    <source>
        <dbReference type="SMART" id="SM00756"/>
    </source>
</evidence>
<keyword evidence="7 10" id="KW-0472">Membrane</keyword>
<evidence type="ECO:0000256" key="6">
    <source>
        <dbReference type="ARBA" id="ARBA00023002"/>
    </source>
</evidence>
<dbReference type="InterPro" id="IPR038354">
    <property type="entry name" value="VKOR_sf"/>
</dbReference>
<gene>
    <name evidence="12" type="ORF">I6H47_11390</name>
</gene>
<dbReference type="Gene3D" id="1.20.1440.130">
    <property type="entry name" value="VKOR domain"/>
    <property type="match status" value="1"/>
</dbReference>
<dbReference type="GO" id="GO:0016020">
    <property type="term" value="C:membrane"/>
    <property type="evidence" value="ECO:0007669"/>
    <property type="project" value="UniProtKB-SubCell"/>
</dbReference>
<comment type="similarity">
    <text evidence="2">Belongs to the VKOR family.</text>
</comment>
<dbReference type="RefSeq" id="WP_198498632.1">
    <property type="nucleotide sequence ID" value="NZ_CP065989.1"/>
</dbReference>
<evidence type="ECO:0000256" key="4">
    <source>
        <dbReference type="ARBA" id="ARBA00022719"/>
    </source>
</evidence>
<dbReference type="Proteomes" id="UP000595374">
    <property type="component" value="Chromosome"/>
</dbReference>
<keyword evidence="8" id="KW-1015">Disulfide bond</keyword>
<dbReference type="CDD" id="cd12922">
    <property type="entry name" value="VKOR_5"/>
    <property type="match status" value="1"/>
</dbReference>
<dbReference type="Pfam" id="PF07884">
    <property type="entry name" value="VKOR"/>
    <property type="match status" value="1"/>
</dbReference>
<evidence type="ECO:0000313" key="12">
    <source>
        <dbReference type="EMBL" id="QQB13434.1"/>
    </source>
</evidence>
<evidence type="ECO:0000256" key="2">
    <source>
        <dbReference type="ARBA" id="ARBA00006214"/>
    </source>
</evidence>
<evidence type="ECO:0000256" key="7">
    <source>
        <dbReference type="ARBA" id="ARBA00023136"/>
    </source>
</evidence>
<dbReference type="GO" id="GO:0016491">
    <property type="term" value="F:oxidoreductase activity"/>
    <property type="evidence" value="ECO:0007669"/>
    <property type="project" value="UniProtKB-KW"/>
</dbReference>
<dbReference type="GO" id="GO:0048038">
    <property type="term" value="F:quinone binding"/>
    <property type="evidence" value="ECO:0007669"/>
    <property type="project" value="UniProtKB-KW"/>
</dbReference>
<feature type="transmembrane region" description="Helical" evidence="10">
    <location>
        <begin position="194"/>
        <end position="216"/>
    </location>
</feature>
<feature type="transmembrane region" description="Helical" evidence="10">
    <location>
        <begin position="31"/>
        <end position="52"/>
    </location>
</feature>
<proteinExistence type="inferred from homology"/>
<feature type="transmembrane region" description="Helical" evidence="10">
    <location>
        <begin position="93"/>
        <end position="111"/>
    </location>
</feature>
<protein>
    <submittedName>
        <fullName evidence="12">Vitamin K epoxide reductase family protein</fullName>
    </submittedName>
</protein>
<feature type="transmembrane region" description="Helical" evidence="10">
    <location>
        <begin position="118"/>
        <end position="139"/>
    </location>
</feature>
<organism evidence="12 13">
    <name type="scientific">Brevibacterium casei</name>
    <dbReference type="NCBI Taxonomy" id="33889"/>
    <lineage>
        <taxon>Bacteria</taxon>
        <taxon>Bacillati</taxon>
        <taxon>Actinomycetota</taxon>
        <taxon>Actinomycetes</taxon>
        <taxon>Micrococcales</taxon>
        <taxon>Brevibacteriaceae</taxon>
        <taxon>Brevibacterium</taxon>
    </lineage>
</organism>
<sequence length="220" mass="23983">MNTAPALADDDLDDAIDAPPRKRPWVLRPTAMGVFLIVTSVIGFISSFALSVEKYEKLENPDAVLSCDLNPFFSCGSVMEYPQSQLFGFPNQLLGVAAFIVPLLIGVLLVARTKLPGWIMIGLNIGLALGVVLVMFLYYTSIYVIGVGCPWCMVVWTMTIPMFCAVTAHNALAGNFGRGVRDSAVVTVLARENVAIAVVWLLIIATTIVVQFWNFFATLF</sequence>
<keyword evidence="9" id="KW-0676">Redox-active center</keyword>
<keyword evidence="5 10" id="KW-1133">Transmembrane helix</keyword>
<evidence type="ECO:0000256" key="3">
    <source>
        <dbReference type="ARBA" id="ARBA00022692"/>
    </source>
</evidence>
<evidence type="ECO:0000256" key="8">
    <source>
        <dbReference type="ARBA" id="ARBA00023157"/>
    </source>
</evidence>
<comment type="subcellular location">
    <subcellularLocation>
        <location evidence="1">Membrane</location>
        <topology evidence="1">Multi-pass membrane protein</topology>
    </subcellularLocation>
</comment>
<dbReference type="AlphaFoldDB" id="A0A7T3ZXF0"/>
<keyword evidence="4" id="KW-0874">Quinone</keyword>
<evidence type="ECO:0000256" key="10">
    <source>
        <dbReference type="SAM" id="Phobius"/>
    </source>
</evidence>
<feature type="transmembrane region" description="Helical" evidence="10">
    <location>
        <begin position="145"/>
        <end position="173"/>
    </location>
</feature>
<keyword evidence="6" id="KW-0560">Oxidoreductase</keyword>
<evidence type="ECO:0000313" key="13">
    <source>
        <dbReference type="Proteomes" id="UP000595374"/>
    </source>
</evidence>
<dbReference type="InterPro" id="IPR012932">
    <property type="entry name" value="VKOR"/>
</dbReference>
<name>A0A7T3ZXF0_9MICO</name>
<dbReference type="SMART" id="SM00756">
    <property type="entry name" value="VKc"/>
    <property type="match status" value="1"/>
</dbReference>
<accession>A0A7T3ZXF0</accession>
<evidence type="ECO:0000256" key="9">
    <source>
        <dbReference type="ARBA" id="ARBA00023284"/>
    </source>
</evidence>
<reference evidence="12 13" key="1">
    <citation type="submission" date="2020-12" db="EMBL/GenBank/DDBJ databases">
        <title>FDA dAtabase for Regulatory Grade micrObial Sequences (FDA-ARGOS): Supporting development and validation of Infectious Disease Dx tests.</title>
        <authorList>
            <person name="Sproer C."/>
            <person name="Gronow S."/>
            <person name="Severitt S."/>
            <person name="Schroder I."/>
            <person name="Tallon L."/>
            <person name="Sadzewicz L."/>
            <person name="Zhao X."/>
            <person name="Boylan J."/>
            <person name="Ott S."/>
            <person name="Bowen H."/>
            <person name="Vavikolanu K."/>
            <person name="Mehta A."/>
            <person name="Aluvathingal J."/>
            <person name="Nadendla S."/>
            <person name="Lowell S."/>
            <person name="Myers T."/>
            <person name="Yan Y."/>
            <person name="Sichtig H."/>
        </authorList>
    </citation>
    <scope>NUCLEOTIDE SEQUENCE [LARGE SCALE GENOMIC DNA]</scope>
    <source>
        <strain evidence="12 13">FDAARGOS_990</strain>
    </source>
</reference>
<feature type="domain" description="Vitamin K epoxide reductase" evidence="11">
    <location>
        <begin position="29"/>
        <end position="170"/>
    </location>
</feature>
<evidence type="ECO:0000256" key="1">
    <source>
        <dbReference type="ARBA" id="ARBA00004141"/>
    </source>
</evidence>